<dbReference type="Proteomes" id="UP000290092">
    <property type="component" value="Unassembled WGS sequence"/>
</dbReference>
<dbReference type="RefSeq" id="WP_114841169.1">
    <property type="nucleotide sequence ID" value="NZ_CP031219.1"/>
</dbReference>
<dbReference type="InterPro" id="IPR035959">
    <property type="entry name" value="RutC-like_sf"/>
</dbReference>
<evidence type="ECO:0000313" key="3">
    <source>
        <dbReference type="Proteomes" id="UP000290092"/>
    </source>
</evidence>
<dbReference type="GO" id="GO:0019239">
    <property type="term" value="F:deaminase activity"/>
    <property type="evidence" value="ECO:0007669"/>
    <property type="project" value="TreeGrafter"/>
</dbReference>
<dbReference type="CDD" id="cd00448">
    <property type="entry name" value="YjgF_YER057c_UK114_family"/>
    <property type="match status" value="1"/>
</dbReference>
<proteinExistence type="inferred from homology"/>
<dbReference type="AlphaFoldDB" id="A0AAX2AL87"/>
<dbReference type="InterPro" id="IPR006175">
    <property type="entry name" value="YjgF/YER057c/UK114"/>
</dbReference>
<protein>
    <submittedName>
        <fullName evidence="2">Reactive intermediate/imine deaminase</fullName>
    </submittedName>
</protein>
<evidence type="ECO:0000313" key="2">
    <source>
        <dbReference type="EMBL" id="RXK16516.1"/>
    </source>
</evidence>
<name>A0AAX2AL87_9BACT</name>
<dbReference type="SUPFAM" id="SSF55298">
    <property type="entry name" value="YjgF-like"/>
    <property type="match status" value="1"/>
</dbReference>
<dbReference type="NCBIfam" id="TIGR00004">
    <property type="entry name" value="Rid family detoxifying hydrolase"/>
    <property type="match status" value="1"/>
</dbReference>
<evidence type="ECO:0000256" key="1">
    <source>
        <dbReference type="ARBA" id="ARBA00010552"/>
    </source>
</evidence>
<dbReference type="GO" id="GO:0005829">
    <property type="term" value="C:cytosol"/>
    <property type="evidence" value="ECO:0007669"/>
    <property type="project" value="TreeGrafter"/>
</dbReference>
<dbReference type="KEGG" id="amyt:AMYT_0700"/>
<organism evidence="2 3">
    <name type="scientific">Malaciobacter mytili LMG 24559</name>
    <dbReference type="NCBI Taxonomy" id="1032238"/>
    <lineage>
        <taxon>Bacteria</taxon>
        <taxon>Pseudomonadati</taxon>
        <taxon>Campylobacterota</taxon>
        <taxon>Epsilonproteobacteria</taxon>
        <taxon>Campylobacterales</taxon>
        <taxon>Arcobacteraceae</taxon>
        <taxon>Malaciobacter</taxon>
    </lineage>
</organism>
<gene>
    <name evidence="2" type="ORF">CP985_02910</name>
</gene>
<accession>A0AAX2AL87</accession>
<dbReference type="PANTHER" id="PTHR11803">
    <property type="entry name" value="2-IMINOBUTANOATE/2-IMINOPROPANOATE DEAMINASE RIDA"/>
    <property type="match status" value="1"/>
</dbReference>
<dbReference type="EMBL" id="NXID01000006">
    <property type="protein sequence ID" value="RXK16516.1"/>
    <property type="molecule type" value="Genomic_DNA"/>
</dbReference>
<dbReference type="PANTHER" id="PTHR11803:SF39">
    <property type="entry name" value="2-IMINOBUTANOATE_2-IMINOPROPANOATE DEAMINASE"/>
    <property type="match status" value="1"/>
</dbReference>
<dbReference type="Pfam" id="PF01042">
    <property type="entry name" value="Ribonuc_L-PSP"/>
    <property type="match status" value="1"/>
</dbReference>
<dbReference type="Gene3D" id="3.30.1330.40">
    <property type="entry name" value="RutC-like"/>
    <property type="match status" value="1"/>
</dbReference>
<reference evidence="2 3" key="1">
    <citation type="submission" date="2017-09" db="EMBL/GenBank/DDBJ databases">
        <title>Genomics of the genus Arcobacter.</title>
        <authorList>
            <person name="Perez-Cataluna A."/>
            <person name="Figueras M.J."/>
            <person name="Salas-Masso N."/>
        </authorList>
    </citation>
    <scope>NUCLEOTIDE SEQUENCE [LARGE SCALE GENOMIC DNA]</scope>
    <source>
        <strain evidence="2 3">CECT 7386</strain>
    </source>
</reference>
<comment type="similarity">
    <text evidence="1">Belongs to the RutC family.</text>
</comment>
<dbReference type="InterPro" id="IPR006056">
    <property type="entry name" value="RidA"/>
</dbReference>
<keyword evidence="3" id="KW-1185">Reference proteome</keyword>
<sequence>MKEIFSKNAPSAIGPYSQAVEKDEFIFVSGQLPIDSNTSLIKEDIASQTRQALQNIKYILEEANLQMKDIVKTTILLKNLDDFEIVNKIYNEYFTPPFPARTTYEVSRLPKEALIEIETIAKK</sequence>
<dbReference type="FunFam" id="3.30.1330.40:FF:000001">
    <property type="entry name" value="L-PSP family endoribonuclease"/>
    <property type="match status" value="1"/>
</dbReference>
<comment type="caution">
    <text evidence="2">The sequence shown here is derived from an EMBL/GenBank/DDBJ whole genome shotgun (WGS) entry which is preliminary data.</text>
</comment>